<comment type="caution">
    <text evidence="1">The sequence shown here is derived from an EMBL/GenBank/DDBJ whole genome shotgun (WGS) entry which is preliminary data.</text>
</comment>
<sequence>MKSTDTFRGKFELISGDLISIPLKSKETKFSQLNLTFVF</sequence>
<reference evidence="1" key="1">
    <citation type="journal article" date="2015" name="Nature">
        <title>Complex archaea that bridge the gap between prokaryotes and eukaryotes.</title>
        <authorList>
            <person name="Spang A."/>
            <person name="Saw J.H."/>
            <person name="Jorgensen S.L."/>
            <person name="Zaremba-Niedzwiedzka K."/>
            <person name="Martijn J."/>
            <person name="Lind A.E."/>
            <person name="van Eijk R."/>
            <person name="Schleper C."/>
            <person name="Guy L."/>
            <person name="Ettema T.J."/>
        </authorList>
    </citation>
    <scope>NUCLEOTIDE SEQUENCE</scope>
</reference>
<protein>
    <submittedName>
        <fullName evidence="1">Uncharacterized protein</fullName>
    </submittedName>
</protein>
<evidence type="ECO:0000313" key="1">
    <source>
        <dbReference type="EMBL" id="KKL98317.1"/>
    </source>
</evidence>
<name>A0A0F9JH60_9ZZZZ</name>
<dbReference type="EMBL" id="LAZR01017953">
    <property type="protein sequence ID" value="KKL98317.1"/>
    <property type="molecule type" value="Genomic_DNA"/>
</dbReference>
<organism evidence="1">
    <name type="scientific">marine sediment metagenome</name>
    <dbReference type="NCBI Taxonomy" id="412755"/>
    <lineage>
        <taxon>unclassified sequences</taxon>
        <taxon>metagenomes</taxon>
        <taxon>ecological metagenomes</taxon>
    </lineage>
</organism>
<accession>A0A0F9JH60</accession>
<dbReference type="AlphaFoldDB" id="A0A0F9JH60"/>
<proteinExistence type="predicted"/>
<gene>
    <name evidence="1" type="ORF">LCGC14_1825660</name>
</gene>